<accession>A0A381NYT4</accession>
<dbReference type="EMBL" id="UINC01000672">
    <property type="protein sequence ID" value="SUZ59349.1"/>
    <property type="molecule type" value="Genomic_DNA"/>
</dbReference>
<organism evidence="2">
    <name type="scientific">marine metagenome</name>
    <dbReference type="NCBI Taxonomy" id="408172"/>
    <lineage>
        <taxon>unclassified sequences</taxon>
        <taxon>metagenomes</taxon>
        <taxon>ecological metagenomes</taxon>
    </lineage>
</organism>
<proteinExistence type="predicted"/>
<feature type="region of interest" description="Disordered" evidence="1">
    <location>
        <begin position="58"/>
        <end position="83"/>
    </location>
</feature>
<sequence length="149" mass="15781">MVGEWLLLRCTCGNSFGSKSGVSASCTRCGSPSARRIRAYAEASELAEAVSSANLPDEIANQLSRRARSTNDKPNQTKRGSHGSAFELLNAMKSATASDGTLTIASLDSTLLGMEISEPTAEHLIGQAEMEGVLLRSGADTWSWLQQSS</sequence>
<gene>
    <name evidence="2" type="ORF">METZ01_LOCUS12203</name>
</gene>
<evidence type="ECO:0008006" key="3">
    <source>
        <dbReference type="Google" id="ProtNLM"/>
    </source>
</evidence>
<evidence type="ECO:0000313" key="2">
    <source>
        <dbReference type="EMBL" id="SUZ59349.1"/>
    </source>
</evidence>
<reference evidence="2" key="1">
    <citation type="submission" date="2018-05" db="EMBL/GenBank/DDBJ databases">
        <authorList>
            <person name="Lanie J.A."/>
            <person name="Ng W.-L."/>
            <person name="Kazmierczak K.M."/>
            <person name="Andrzejewski T.M."/>
            <person name="Davidsen T.M."/>
            <person name="Wayne K.J."/>
            <person name="Tettelin H."/>
            <person name="Glass J.I."/>
            <person name="Rusch D."/>
            <person name="Podicherti R."/>
            <person name="Tsui H.-C.T."/>
            <person name="Winkler M.E."/>
        </authorList>
    </citation>
    <scope>NUCLEOTIDE SEQUENCE</scope>
</reference>
<evidence type="ECO:0000256" key="1">
    <source>
        <dbReference type="SAM" id="MobiDB-lite"/>
    </source>
</evidence>
<protein>
    <recommendedName>
        <fullName evidence="3">DUF1922 domain-containing protein</fullName>
    </recommendedName>
</protein>
<dbReference type="AlphaFoldDB" id="A0A381NYT4"/>
<name>A0A381NYT4_9ZZZZ</name>